<dbReference type="PROSITE" id="PS01230">
    <property type="entry name" value="TRMA_1"/>
    <property type="match status" value="1"/>
</dbReference>
<evidence type="ECO:0000256" key="4">
    <source>
        <dbReference type="PROSITE-ProRule" id="PRU01024"/>
    </source>
</evidence>
<dbReference type="Pfam" id="PF05958">
    <property type="entry name" value="tRNA_U5-meth_tr"/>
    <property type="match status" value="1"/>
</dbReference>
<keyword evidence="2 4" id="KW-0808">Transferase</keyword>
<dbReference type="Gene3D" id="3.40.50.150">
    <property type="entry name" value="Vaccinia Virus protein VP39"/>
    <property type="match status" value="1"/>
</dbReference>
<keyword evidence="3 4" id="KW-0949">S-adenosyl-L-methionine</keyword>
<sequence>MDRKKQLNTNHYNHYNQSNHRRPAHSDHQQTGVKVTLGQRFPLTIKRLGINGEGIGYFKRKLVFVKGALPDEVIVAEVTGIKPSFLTAKIHRLKTPSKDRVKPRDAYAAEVGGFELEHLAYPAQLAFKRDIMLQSLEKFQPKGFRNFQLKPTIGMDDPYGYRNKAQFQVRRDADGHVIAGLYKERSHDLVDLKTCSVQMPATMHVMRGVVALMEELDVSTYDEKRGTGLVRTVVVRVAEGTGEVQVVFVTAKAPFPQEAEMVDRLLTEFPEIVSIMQNINNDKTSLIWGEKTRLLAGKPQIREVLNDLQFNLSARAFLQLNPYQTVRLYDEALKALALSDNETVIDAYSGVGTIGLSIAHAAKEVRGMDVIADAVDDANENARINHIDNVHYETGTAETIIPKWLNEGFKPDALIVDPPRTGLDDGLINAILTAKPKKFVYISCNPSTLARDLVKLTEQYHVNYIQSVDMMPQTARCEAVVKFTRA</sequence>
<feature type="binding site" evidence="4">
    <location>
        <position position="417"/>
    </location>
    <ligand>
        <name>S-adenosyl-L-methionine</name>
        <dbReference type="ChEBI" id="CHEBI:59789"/>
    </ligand>
</feature>
<dbReference type="InterPro" id="IPR002792">
    <property type="entry name" value="TRAM_dom"/>
</dbReference>
<dbReference type="CDD" id="cd02440">
    <property type="entry name" value="AdoMet_MTases"/>
    <property type="match status" value="1"/>
</dbReference>
<evidence type="ECO:0000313" key="9">
    <source>
        <dbReference type="Proteomes" id="UP001596190"/>
    </source>
</evidence>
<dbReference type="GO" id="GO:0008168">
    <property type="term" value="F:methyltransferase activity"/>
    <property type="evidence" value="ECO:0007669"/>
    <property type="project" value="UniProtKB-KW"/>
</dbReference>
<evidence type="ECO:0000256" key="1">
    <source>
        <dbReference type="ARBA" id="ARBA00022603"/>
    </source>
</evidence>
<feature type="domain" description="TRAM" evidence="7">
    <location>
        <begin position="34"/>
        <end position="92"/>
    </location>
</feature>
<dbReference type="RefSeq" id="WP_373278646.1">
    <property type="nucleotide sequence ID" value="NZ_BJDO01000023.1"/>
</dbReference>
<dbReference type="InterPro" id="IPR010280">
    <property type="entry name" value="U5_MeTrfase_fam"/>
</dbReference>
<evidence type="ECO:0000256" key="3">
    <source>
        <dbReference type="ARBA" id="ARBA00022691"/>
    </source>
</evidence>
<dbReference type="NCBIfam" id="TIGR00479">
    <property type="entry name" value="rumA"/>
    <property type="match status" value="1"/>
</dbReference>
<accession>A0ABW1T5S4</accession>
<dbReference type="PANTHER" id="PTHR11061">
    <property type="entry name" value="RNA M5U METHYLTRANSFERASE"/>
    <property type="match status" value="1"/>
</dbReference>
<keyword evidence="9" id="KW-1185">Reference proteome</keyword>
<dbReference type="InterPro" id="IPR012340">
    <property type="entry name" value="NA-bd_OB-fold"/>
</dbReference>
<gene>
    <name evidence="8" type="primary">rlmD</name>
    <name evidence="8" type="ORF">ACFP1H_00635</name>
</gene>
<evidence type="ECO:0000256" key="2">
    <source>
        <dbReference type="ARBA" id="ARBA00022679"/>
    </source>
</evidence>
<feature type="active site" description="Nucleophile" evidence="4">
    <location>
        <position position="444"/>
    </location>
</feature>
<feature type="binding site" evidence="4">
    <location>
        <position position="319"/>
    </location>
    <ligand>
        <name>S-adenosyl-L-methionine</name>
        <dbReference type="ChEBI" id="CHEBI:59789"/>
    </ligand>
</feature>
<feature type="compositionally biased region" description="Polar residues" evidence="6">
    <location>
        <begin position="7"/>
        <end position="18"/>
    </location>
</feature>
<dbReference type="Proteomes" id="UP001596190">
    <property type="component" value="Unassembled WGS sequence"/>
</dbReference>
<dbReference type="Pfam" id="PF01938">
    <property type="entry name" value="TRAM"/>
    <property type="match status" value="1"/>
</dbReference>
<feature type="binding site" evidence="4">
    <location>
        <position position="348"/>
    </location>
    <ligand>
        <name>S-adenosyl-L-methionine</name>
        <dbReference type="ChEBI" id="CHEBI:59789"/>
    </ligand>
</feature>
<name>A0ABW1T5S4_9LACO</name>
<comment type="caution">
    <text evidence="8">The sequence shown here is derived from an EMBL/GenBank/DDBJ whole genome shotgun (WGS) entry which is preliminary data.</text>
</comment>
<dbReference type="Gene3D" id="2.40.50.1070">
    <property type="match status" value="1"/>
</dbReference>
<organism evidence="8 9">
    <name type="scientific">Secundilactobacillus hailunensis</name>
    <dbReference type="NCBI Taxonomy" id="2559923"/>
    <lineage>
        <taxon>Bacteria</taxon>
        <taxon>Bacillati</taxon>
        <taxon>Bacillota</taxon>
        <taxon>Bacilli</taxon>
        <taxon>Lactobacillales</taxon>
        <taxon>Lactobacillaceae</taxon>
        <taxon>Secundilactobacillus</taxon>
    </lineage>
</organism>
<dbReference type="GO" id="GO:0032259">
    <property type="term" value="P:methylation"/>
    <property type="evidence" value="ECO:0007669"/>
    <property type="project" value="UniProtKB-KW"/>
</dbReference>
<dbReference type="SUPFAM" id="SSF53335">
    <property type="entry name" value="S-adenosyl-L-methionine-dependent methyltransferases"/>
    <property type="match status" value="1"/>
</dbReference>
<proteinExistence type="inferred from homology"/>
<dbReference type="PROSITE" id="PS51687">
    <property type="entry name" value="SAM_MT_RNA_M5U"/>
    <property type="match status" value="1"/>
</dbReference>
<protein>
    <submittedName>
        <fullName evidence="8">23S rRNA (Uracil(1939)-C(5))-methyltransferase RlmD</fullName>
        <ecNumber evidence="8">2.1.1.190</ecNumber>
    </submittedName>
</protein>
<dbReference type="InterPro" id="IPR030390">
    <property type="entry name" value="MeTrfase_TrmA_AS"/>
</dbReference>
<dbReference type="InterPro" id="IPR029063">
    <property type="entry name" value="SAM-dependent_MTases_sf"/>
</dbReference>
<feature type="region of interest" description="Disordered" evidence="6">
    <location>
        <begin position="1"/>
        <end position="31"/>
    </location>
</feature>
<evidence type="ECO:0000256" key="6">
    <source>
        <dbReference type="SAM" id="MobiDB-lite"/>
    </source>
</evidence>
<comment type="similarity">
    <text evidence="4">Belongs to the class I-like SAM-binding methyltransferase superfamily. RNA M5U methyltransferase family.</text>
</comment>
<dbReference type="PROSITE" id="PS50926">
    <property type="entry name" value="TRAM"/>
    <property type="match status" value="1"/>
</dbReference>
<reference evidence="9" key="1">
    <citation type="journal article" date="2019" name="Int. J. Syst. Evol. Microbiol.">
        <title>The Global Catalogue of Microorganisms (GCM) 10K type strain sequencing project: providing services to taxonomists for standard genome sequencing and annotation.</title>
        <authorList>
            <consortium name="The Broad Institute Genomics Platform"/>
            <consortium name="The Broad Institute Genome Sequencing Center for Infectious Disease"/>
            <person name="Wu L."/>
            <person name="Ma J."/>
        </authorList>
    </citation>
    <scope>NUCLEOTIDE SEQUENCE [LARGE SCALE GENOMIC DNA]</scope>
    <source>
        <strain evidence="9">CCM 8950</strain>
    </source>
</reference>
<dbReference type="PANTHER" id="PTHR11061:SF45">
    <property type="match status" value="1"/>
</dbReference>
<evidence type="ECO:0000313" key="8">
    <source>
        <dbReference type="EMBL" id="MFC6253119.1"/>
    </source>
</evidence>
<dbReference type="Gene3D" id="2.40.50.140">
    <property type="entry name" value="Nucleic acid-binding proteins"/>
    <property type="match status" value="1"/>
</dbReference>
<dbReference type="SUPFAM" id="SSF50249">
    <property type="entry name" value="Nucleic acid-binding proteins"/>
    <property type="match status" value="1"/>
</dbReference>
<evidence type="ECO:0000259" key="7">
    <source>
        <dbReference type="PROSITE" id="PS50926"/>
    </source>
</evidence>
<keyword evidence="1 4" id="KW-0489">Methyltransferase</keyword>
<dbReference type="EC" id="2.1.1.190" evidence="8"/>
<feature type="binding site" evidence="4">
    <location>
        <position position="369"/>
    </location>
    <ligand>
        <name>S-adenosyl-L-methionine</name>
        <dbReference type="ChEBI" id="CHEBI:59789"/>
    </ligand>
</feature>
<feature type="active site" evidence="5">
    <location>
        <position position="444"/>
    </location>
</feature>
<dbReference type="EMBL" id="JBHSSA010000008">
    <property type="protein sequence ID" value="MFC6253119.1"/>
    <property type="molecule type" value="Genomic_DNA"/>
</dbReference>
<evidence type="ECO:0000256" key="5">
    <source>
        <dbReference type="PROSITE-ProRule" id="PRU10015"/>
    </source>
</evidence>